<evidence type="ECO:0000313" key="2">
    <source>
        <dbReference type="EMBL" id="KKM06996.1"/>
    </source>
</evidence>
<accession>A0A0F9JMR1</accession>
<protein>
    <submittedName>
        <fullName evidence="2">Uncharacterized protein</fullName>
    </submittedName>
</protein>
<dbReference type="EMBL" id="LAZR01015869">
    <property type="protein sequence ID" value="KKM06996.1"/>
    <property type="molecule type" value="Genomic_DNA"/>
</dbReference>
<reference evidence="2" key="1">
    <citation type="journal article" date="2015" name="Nature">
        <title>Complex archaea that bridge the gap between prokaryotes and eukaryotes.</title>
        <authorList>
            <person name="Spang A."/>
            <person name="Saw J.H."/>
            <person name="Jorgensen S.L."/>
            <person name="Zaremba-Niedzwiedzka K."/>
            <person name="Martijn J."/>
            <person name="Lind A.E."/>
            <person name="van Eijk R."/>
            <person name="Schleper C."/>
            <person name="Guy L."/>
            <person name="Ettema T.J."/>
        </authorList>
    </citation>
    <scope>NUCLEOTIDE SEQUENCE</scope>
</reference>
<name>A0A0F9JMR1_9ZZZZ</name>
<sequence length="69" mass="8479">MIWISFARWNSKHGRLFSRWWIYLDGRRWTPLVWVTPRYGVKRWRMVIPAQTEDEDGQQKEQPEDTAQS</sequence>
<feature type="region of interest" description="Disordered" evidence="1">
    <location>
        <begin position="50"/>
        <end position="69"/>
    </location>
</feature>
<evidence type="ECO:0000256" key="1">
    <source>
        <dbReference type="SAM" id="MobiDB-lite"/>
    </source>
</evidence>
<gene>
    <name evidence="2" type="ORF">LCGC14_1738400</name>
</gene>
<comment type="caution">
    <text evidence="2">The sequence shown here is derived from an EMBL/GenBank/DDBJ whole genome shotgun (WGS) entry which is preliminary data.</text>
</comment>
<organism evidence="2">
    <name type="scientific">marine sediment metagenome</name>
    <dbReference type="NCBI Taxonomy" id="412755"/>
    <lineage>
        <taxon>unclassified sequences</taxon>
        <taxon>metagenomes</taxon>
        <taxon>ecological metagenomes</taxon>
    </lineage>
</organism>
<dbReference type="AlphaFoldDB" id="A0A0F9JMR1"/>
<proteinExistence type="predicted"/>